<dbReference type="PANTHER" id="PTHR37726">
    <property type="entry name" value="TRANSMEMBRANE PROTEIN"/>
    <property type="match status" value="1"/>
</dbReference>
<dbReference type="Proteomes" id="UP000327013">
    <property type="component" value="Chromosome 1"/>
</dbReference>
<keyword evidence="1" id="KW-0472">Membrane</keyword>
<protein>
    <submittedName>
        <fullName evidence="2">Uncharacterized protein</fullName>
    </submittedName>
</protein>
<evidence type="ECO:0000313" key="2">
    <source>
        <dbReference type="EMBL" id="KAE7999267.1"/>
    </source>
</evidence>
<evidence type="ECO:0000313" key="3">
    <source>
        <dbReference type="Proteomes" id="UP000327013"/>
    </source>
</evidence>
<keyword evidence="1" id="KW-1133">Transmembrane helix</keyword>
<dbReference type="AlphaFoldDB" id="A0A5N6QJE1"/>
<name>A0A5N6QJE1_9ROSI</name>
<feature type="transmembrane region" description="Helical" evidence="1">
    <location>
        <begin position="218"/>
        <end position="239"/>
    </location>
</feature>
<feature type="transmembrane region" description="Helical" evidence="1">
    <location>
        <begin position="156"/>
        <end position="173"/>
    </location>
</feature>
<dbReference type="EMBL" id="CM017321">
    <property type="protein sequence ID" value="KAE7999267.1"/>
    <property type="molecule type" value="Genomic_DNA"/>
</dbReference>
<organism evidence="2 3">
    <name type="scientific">Carpinus fangiana</name>
    <dbReference type="NCBI Taxonomy" id="176857"/>
    <lineage>
        <taxon>Eukaryota</taxon>
        <taxon>Viridiplantae</taxon>
        <taxon>Streptophyta</taxon>
        <taxon>Embryophyta</taxon>
        <taxon>Tracheophyta</taxon>
        <taxon>Spermatophyta</taxon>
        <taxon>Magnoliopsida</taxon>
        <taxon>eudicotyledons</taxon>
        <taxon>Gunneridae</taxon>
        <taxon>Pentapetalae</taxon>
        <taxon>rosids</taxon>
        <taxon>fabids</taxon>
        <taxon>Fagales</taxon>
        <taxon>Betulaceae</taxon>
        <taxon>Carpinus</taxon>
    </lineage>
</organism>
<reference evidence="2 3" key="1">
    <citation type="submission" date="2019-06" db="EMBL/GenBank/DDBJ databases">
        <title>A chromosomal-level reference genome of Carpinus fangiana (Coryloideae, Betulaceae).</title>
        <authorList>
            <person name="Yang X."/>
            <person name="Wang Z."/>
            <person name="Zhang L."/>
            <person name="Hao G."/>
            <person name="Liu J."/>
            <person name="Yang Y."/>
        </authorList>
    </citation>
    <scope>NUCLEOTIDE SEQUENCE [LARGE SCALE GENOMIC DNA]</scope>
    <source>
        <strain evidence="2">Cfa_2016G</strain>
        <tissue evidence="2">Leaf</tissue>
    </source>
</reference>
<evidence type="ECO:0000256" key="1">
    <source>
        <dbReference type="SAM" id="Phobius"/>
    </source>
</evidence>
<keyword evidence="1" id="KW-0812">Transmembrane</keyword>
<feature type="transmembrane region" description="Helical" evidence="1">
    <location>
        <begin position="98"/>
        <end position="118"/>
    </location>
</feature>
<dbReference type="OrthoDB" id="657942at2759"/>
<feature type="transmembrane region" description="Helical" evidence="1">
    <location>
        <begin position="280"/>
        <end position="302"/>
    </location>
</feature>
<proteinExistence type="predicted"/>
<feature type="transmembrane region" description="Helical" evidence="1">
    <location>
        <begin position="251"/>
        <end position="268"/>
    </location>
</feature>
<accession>A0A5N6QJE1</accession>
<dbReference type="PANTHER" id="PTHR37726:SF1">
    <property type="entry name" value="TRANSMEMBRANE PROTEIN"/>
    <property type="match status" value="1"/>
</dbReference>
<gene>
    <name evidence="2" type="ORF">FH972_003717</name>
</gene>
<feature type="transmembrane region" description="Helical" evidence="1">
    <location>
        <begin position="63"/>
        <end position="86"/>
    </location>
</feature>
<feature type="transmembrane region" description="Helical" evidence="1">
    <location>
        <begin position="124"/>
        <end position="144"/>
    </location>
</feature>
<sequence>MNRQLLRPENPAFQPQWASEDVRLKFFKCVRWQLEETMDPIDCPFHYFCDSTYPGNYPPAVDMLVFLFIVASYITTLFIMAMDISRRGQACLGHSKRYLLPSGPISLPVILLALAKGYRIDTVFPLSSIGPAILQLVHISALTFNHGGANKDVKYAFFEASTISGILHASLYLDSVLLPYYTGFDALVSSTFSGECASCVCRKEVLVVGGMLVSYRGWSLTTFSVVGALCLRIICRLLGEKTGNIILVRPWLESVAWIFILKDCVYLATNSPPERSLLRVAAFGGIFVLICLHVIKWACTIITKSHSKWKK</sequence>
<keyword evidence="3" id="KW-1185">Reference proteome</keyword>